<evidence type="ECO:0000313" key="1">
    <source>
        <dbReference type="EMBL" id="ANO50221.1"/>
    </source>
</evidence>
<keyword evidence="2" id="KW-1185">Reference proteome</keyword>
<accession>A0A193LCQ1</accession>
<dbReference type="KEGG" id="woc:BA177_02400"/>
<proteinExistence type="predicted"/>
<dbReference type="RefSeq" id="WP_068612415.1">
    <property type="nucleotide sequence ID" value="NZ_CP016268.1"/>
</dbReference>
<protein>
    <submittedName>
        <fullName evidence="1">Uncharacterized protein</fullName>
    </submittedName>
</protein>
<gene>
    <name evidence="1" type="ORF">BA177_02400</name>
</gene>
<sequence length="179" mass="19126">MAAAAAASWVMPVANPHREPSLITVQPNGGNSELFQIHIPDDRIVAGGSSDTTPTPSSLVWPDLGIPAGLELELFKVRNSEDVVIGLASRISVSGQVEPAAVEWALHLPARGALYFPMSANGGEFRSGELRAGTREFLDRSGRLEERYVPDPVVTGQGRIELRSSLIGKPSNHPEGEQP</sequence>
<evidence type="ECO:0000313" key="2">
    <source>
        <dbReference type="Proteomes" id="UP000092695"/>
    </source>
</evidence>
<dbReference type="EMBL" id="CP016268">
    <property type="protein sequence ID" value="ANO50221.1"/>
    <property type="molecule type" value="Genomic_DNA"/>
</dbReference>
<reference evidence="1 2" key="1">
    <citation type="submission" date="2016-06" db="EMBL/GenBank/DDBJ databases">
        <title>Complete genome sequence of a deep-branching marine Gamma Proteobacterium Woeseia oceani type strain XK5.</title>
        <authorList>
            <person name="Mu D."/>
            <person name="Du Z."/>
        </authorList>
    </citation>
    <scope>NUCLEOTIDE SEQUENCE [LARGE SCALE GENOMIC DNA]</scope>
    <source>
        <strain evidence="1 2">XK5</strain>
    </source>
</reference>
<dbReference type="AlphaFoldDB" id="A0A193LCQ1"/>
<name>A0A193LCQ1_9GAMM</name>
<organism evidence="1 2">
    <name type="scientific">Woeseia oceani</name>
    <dbReference type="NCBI Taxonomy" id="1548547"/>
    <lineage>
        <taxon>Bacteria</taxon>
        <taxon>Pseudomonadati</taxon>
        <taxon>Pseudomonadota</taxon>
        <taxon>Gammaproteobacteria</taxon>
        <taxon>Woeseiales</taxon>
        <taxon>Woeseiaceae</taxon>
        <taxon>Woeseia</taxon>
    </lineage>
</organism>
<dbReference type="STRING" id="1548547.BA177_02400"/>
<dbReference type="Proteomes" id="UP000092695">
    <property type="component" value="Chromosome"/>
</dbReference>